<sequence>MSIKIENLSHIYMKGTPFEKHALKRINLEIQDGEFIGLIGHTGSGKSTLIQHLNGLLKPTSGTIIIDDLDIADKNVKLKEVRKKVGLVFQYPEHQLFEETIYKDIAFGPQNLGLEEKEIEKRVKQSMEQVGLDFKELKEKSPFELSGGQKRRVAIAGVLAMKPDVLILDEPTAGLDPRGRDEILGQIKKLHKSQKITIILVSHSMEDISKLADKIIVMHDGEIVLFGSPEEVFQQVDLLEKIGLAAPQISYLMKKLKKKDPEIRDNIYTVEEATQEILKMLRRRKNA</sequence>
<keyword evidence="5 8" id="KW-0067">ATP-binding</keyword>
<evidence type="ECO:0000313" key="10">
    <source>
        <dbReference type="EMBL" id="SJZ93831.1"/>
    </source>
</evidence>
<dbReference type="OrthoDB" id="9784332at2"/>
<evidence type="ECO:0000256" key="3">
    <source>
        <dbReference type="ARBA" id="ARBA00022475"/>
    </source>
</evidence>
<proteinExistence type="inferred from homology"/>
<protein>
    <recommendedName>
        <fullName evidence="8">Energy-coupling factor transporter ATP-binding protein EcfA2</fullName>
        <ecNumber evidence="8">7.-.-.-</ecNumber>
    </recommendedName>
</protein>
<dbReference type="PROSITE" id="PS50893">
    <property type="entry name" value="ABC_TRANSPORTER_2"/>
    <property type="match status" value="1"/>
</dbReference>
<evidence type="ECO:0000259" key="9">
    <source>
        <dbReference type="PROSITE" id="PS50893"/>
    </source>
</evidence>
<comment type="subunit">
    <text evidence="8">Forms a stable energy-coupling factor (ECF) transporter complex composed of 2 membrane-embedded substrate-binding proteins (S component), 2 ATP-binding proteins (A component) and 2 transmembrane proteins (T component).</text>
</comment>
<evidence type="ECO:0000313" key="11">
    <source>
        <dbReference type="Proteomes" id="UP000196365"/>
    </source>
</evidence>
<dbReference type="PANTHER" id="PTHR43553">
    <property type="entry name" value="HEAVY METAL TRANSPORTER"/>
    <property type="match status" value="1"/>
</dbReference>
<keyword evidence="3 8" id="KW-1003">Cell membrane</keyword>
<dbReference type="FunFam" id="3.40.50.300:FF:000224">
    <property type="entry name" value="Energy-coupling factor transporter ATP-binding protein EcfA"/>
    <property type="match status" value="1"/>
</dbReference>
<evidence type="ECO:0000256" key="8">
    <source>
        <dbReference type="RuleBase" id="RU365104"/>
    </source>
</evidence>
<dbReference type="GO" id="GO:0042626">
    <property type="term" value="F:ATPase-coupled transmembrane transporter activity"/>
    <property type="evidence" value="ECO:0007669"/>
    <property type="project" value="TreeGrafter"/>
</dbReference>
<name>A0A1T4PRC2_9FIRM</name>
<dbReference type="AlphaFoldDB" id="A0A1T4PRC2"/>
<accession>A0A1T4PRC2</accession>
<dbReference type="NCBIfam" id="NF010158">
    <property type="entry name" value="PRK13637.1"/>
    <property type="match status" value="1"/>
</dbReference>
<comment type="subcellular location">
    <subcellularLocation>
        <location evidence="1 8">Cell membrane</location>
        <topology evidence="1 8">Peripheral membrane protein</topology>
    </subcellularLocation>
</comment>
<dbReference type="SUPFAM" id="SSF52540">
    <property type="entry name" value="P-loop containing nucleoside triphosphate hydrolases"/>
    <property type="match status" value="1"/>
</dbReference>
<dbReference type="NCBIfam" id="TIGR04521">
    <property type="entry name" value="ECF_ATPase_2"/>
    <property type="match status" value="1"/>
</dbReference>
<dbReference type="InterPro" id="IPR030946">
    <property type="entry name" value="EcfA2"/>
</dbReference>
<dbReference type="CDD" id="cd03225">
    <property type="entry name" value="ABC_cobalt_CbiO_domain1"/>
    <property type="match status" value="1"/>
</dbReference>
<gene>
    <name evidence="10" type="ORF">SAMN02745973_02174</name>
</gene>
<evidence type="ECO:0000256" key="4">
    <source>
        <dbReference type="ARBA" id="ARBA00022741"/>
    </source>
</evidence>
<feature type="domain" description="ABC transporter" evidence="9">
    <location>
        <begin position="3"/>
        <end position="245"/>
    </location>
</feature>
<dbReference type="EMBL" id="FUWV01000020">
    <property type="protein sequence ID" value="SJZ93831.1"/>
    <property type="molecule type" value="Genomic_DNA"/>
</dbReference>
<evidence type="ECO:0000256" key="2">
    <source>
        <dbReference type="ARBA" id="ARBA00022448"/>
    </source>
</evidence>
<evidence type="ECO:0000256" key="7">
    <source>
        <dbReference type="ARBA" id="ARBA00023136"/>
    </source>
</evidence>
<dbReference type="GO" id="GO:0016887">
    <property type="term" value="F:ATP hydrolysis activity"/>
    <property type="evidence" value="ECO:0007669"/>
    <property type="project" value="InterPro"/>
</dbReference>
<organism evidence="10 11">
    <name type="scientific">Garciella nitratireducens DSM 15102</name>
    <dbReference type="NCBI Taxonomy" id="1121911"/>
    <lineage>
        <taxon>Bacteria</taxon>
        <taxon>Bacillati</taxon>
        <taxon>Bacillota</taxon>
        <taxon>Clostridia</taxon>
        <taxon>Eubacteriales</taxon>
        <taxon>Eubacteriaceae</taxon>
        <taxon>Garciella</taxon>
    </lineage>
</organism>
<evidence type="ECO:0000256" key="5">
    <source>
        <dbReference type="ARBA" id="ARBA00022840"/>
    </source>
</evidence>
<comment type="function">
    <text evidence="8">ATP-binding (A) component of a common energy-coupling factor (ECF) ABC-transporter complex.</text>
</comment>
<dbReference type="RefSeq" id="WP_087679494.1">
    <property type="nucleotide sequence ID" value="NZ_FUWV01000020.1"/>
</dbReference>
<comment type="similarity">
    <text evidence="8">Belongs to the ABC transporter superfamily. Energy-coupling factor EcfA family.</text>
</comment>
<dbReference type="GO" id="GO:0005524">
    <property type="term" value="F:ATP binding"/>
    <property type="evidence" value="ECO:0007669"/>
    <property type="project" value="UniProtKB-UniRule"/>
</dbReference>
<dbReference type="InterPro" id="IPR015856">
    <property type="entry name" value="ABC_transpr_CbiO/EcfA_su"/>
</dbReference>
<dbReference type="Gene3D" id="3.40.50.300">
    <property type="entry name" value="P-loop containing nucleotide triphosphate hydrolases"/>
    <property type="match status" value="1"/>
</dbReference>
<dbReference type="InterPro" id="IPR027417">
    <property type="entry name" value="P-loop_NTPase"/>
</dbReference>
<dbReference type="PANTHER" id="PTHR43553:SF27">
    <property type="entry name" value="ENERGY-COUPLING FACTOR TRANSPORTER ATP-BINDING PROTEIN ECFA2"/>
    <property type="match status" value="1"/>
</dbReference>
<keyword evidence="11" id="KW-1185">Reference proteome</keyword>
<keyword evidence="2 8" id="KW-0813">Transport</keyword>
<dbReference type="InterPro" id="IPR003593">
    <property type="entry name" value="AAA+_ATPase"/>
</dbReference>
<reference evidence="10 11" key="1">
    <citation type="submission" date="2017-02" db="EMBL/GenBank/DDBJ databases">
        <authorList>
            <person name="Peterson S.W."/>
        </authorList>
    </citation>
    <scope>NUCLEOTIDE SEQUENCE [LARGE SCALE GENOMIC DNA]</scope>
    <source>
        <strain evidence="10 11">DSM 15102</strain>
    </source>
</reference>
<dbReference type="SMART" id="SM00382">
    <property type="entry name" value="AAA"/>
    <property type="match status" value="1"/>
</dbReference>
<evidence type="ECO:0000256" key="6">
    <source>
        <dbReference type="ARBA" id="ARBA00022967"/>
    </source>
</evidence>
<keyword evidence="4 8" id="KW-0547">Nucleotide-binding</keyword>
<evidence type="ECO:0000256" key="1">
    <source>
        <dbReference type="ARBA" id="ARBA00004202"/>
    </source>
</evidence>
<dbReference type="InterPro" id="IPR003439">
    <property type="entry name" value="ABC_transporter-like_ATP-bd"/>
</dbReference>
<dbReference type="Proteomes" id="UP000196365">
    <property type="component" value="Unassembled WGS sequence"/>
</dbReference>
<dbReference type="InterPro" id="IPR050095">
    <property type="entry name" value="ECF_ABC_transporter_ATP-bd"/>
</dbReference>
<keyword evidence="6" id="KW-1278">Translocase</keyword>
<dbReference type="GO" id="GO:0043190">
    <property type="term" value="C:ATP-binding cassette (ABC) transporter complex"/>
    <property type="evidence" value="ECO:0007669"/>
    <property type="project" value="TreeGrafter"/>
</dbReference>
<dbReference type="PROSITE" id="PS00211">
    <property type="entry name" value="ABC_TRANSPORTER_1"/>
    <property type="match status" value="1"/>
</dbReference>
<dbReference type="EC" id="7.-.-.-" evidence="8"/>
<dbReference type="Pfam" id="PF00005">
    <property type="entry name" value="ABC_tran"/>
    <property type="match status" value="1"/>
</dbReference>
<keyword evidence="7 8" id="KW-0472">Membrane</keyword>
<dbReference type="InterPro" id="IPR017871">
    <property type="entry name" value="ABC_transporter-like_CS"/>
</dbReference>